<gene>
    <name evidence="2" type="primary">552320</name>
    <name evidence="4 5 6 7" type="synonym">LOC552320</name>
</gene>
<dbReference type="Proteomes" id="UP000005203">
    <property type="component" value="Linkage group LG2"/>
</dbReference>
<accession>A0A8B9B6Q0</accession>
<accession>A0A8B6Z658</accession>
<dbReference type="EnsemblMetazoa" id="XM_006568926">
    <property type="protein sequence ID" value="XP_006568989"/>
    <property type="gene ID" value="LOC552320"/>
</dbReference>
<proteinExistence type="predicted"/>
<dbReference type="KEGG" id="ame:552320"/>
<dbReference type="GeneID" id="552320"/>
<sequence length="291" mass="31463">MRITCLLFGLSLLLVYVHSNPIVKRETEPVELNPLNEIYVVEAEDDRGGEERADRDKRKIAVAKLGVSNGIINFVFNKLDSLIDAKTKALSDLDETNRIKNKAYGIDVNKSATSKFISELVNAKIQSATGSIGPVVSTAQNFFSNTKSGLTNAFVSKLAPLSSIATGLSSPPSTGDNKENYETKTSNALNFLGNILNAQLGVLSNSKGLSSDSPFSEGISTTTEDIPEFDRTKVNLDIPPMVFGSGFTTITNISKILSNVITNSARRTQTLLEVFKPFFRGVFAIKGLSSD</sequence>
<reference evidence="2" key="1">
    <citation type="submission" date="2021-01" db="UniProtKB">
        <authorList>
            <consortium name="EnsemblMetazoa"/>
        </authorList>
    </citation>
    <scope>IDENTIFICATION</scope>
    <source>
        <strain evidence="2">DH4</strain>
    </source>
</reference>
<dbReference type="AlphaFoldDB" id="A0A7M7GY32"/>
<dbReference type="RefSeq" id="XP_006568988.1">
    <property type="nucleotide sequence ID" value="XM_006568925.3"/>
</dbReference>
<evidence type="ECO:0000313" key="2">
    <source>
        <dbReference type="EnsemblMetazoa" id="XP_006568988"/>
    </source>
</evidence>
<evidence type="ECO:0000313" key="7">
    <source>
        <dbReference type="RefSeq" id="XP_624698.2"/>
    </source>
</evidence>
<dbReference type="EnsemblMetazoa" id="XM_624695">
    <property type="protein sequence ID" value="XP_624698"/>
    <property type="gene ID" value="LOC552320"/>
</dbReference>
<dbReference type="OMA" id="IMNTARR"/>
<feature type="chain" id="PRO_5044659732" evidence="1">
    <location>
        <begin position="20"/>
        <end position="291"/>
    </location>
</feature>
<evidence type="ECO:0000313" key="3">
    <source>
        <dbReference type="Proteomes" id="UP000005203"/>
    </source>
</evidence>
<dbReference type="OrthoDB" id="8197466at2759"/>
<evidence type="ECO:0000256" key="1">
    <source>
        <dbReference type="SAM" id="SignalP"/>
    </source>
</evidence>
<keyword evidence="1" id="KW-0732">Signal</keyword>
<evidence type="ECO:0000313" key="5">
    <source>
        <dbReference type="RefSeq" id="XP_006568989.1"/>
    </source>
</evidence>
<name>A0A7M7GY32_APIME</name>
<protein>
    <submittedName>
        <fullName evidence="4 5">Uncharacterized protein LOC552320</fullName>
    </submittedName>
</protein>
<accession>A0A7M7GY32</accession>
<dbReference type="EnsemblMetazoa" id="XM_006568925">
    <property type="protein sequence ID" value="XP_006568988"/>
    <property type="gene ID" value="LOC552320"/>
</dbReference>
<reference evidence="4 5" key="2">
    <citation type="submission" date="2025-04" db="UniProtKB">
        <authorList>
            <consortium name="RefSeq"/>
        </authorList>
    </citation>
    <scope>IDENTIFICATION</scope>
    <source>
        <strain evidence="4 5">DH4</strain>
        <tissue evidence="4 5">Whole body</tissue>
    </source>
</reference>
<dbReference type="EnsemblMetazoa" id="XM_026446497">
    <property type="protein sequence ID" value="XP_026302282"/>
    <property type="gene ID" value="LOC552320"/>
</dbReference>
<feature type="signal peptide" evidence="1">
    <location>
        <begin position="1"/>
        <end position="19"/>
    </location>
</feature>
<keyword evidence="3" id="KW-1185">Reference proteome</keyword>
<dbReference type="RefSeq" id="XP_006568989.1">
    <property type="nucleotide sequence ID" value="XM_006568926.3"/>
</dbReference>
<dbReference type="RefSeq" id="XP_624698.2">
    <property type="nucleotide sequence ID" value="XM_624695.5"/>
</dbReference>
<evidence type="ECO:0000313" key="6">
    <source>
        <dbReference type="RefSeq" id="XP_026302282.1"/>
    </source>
</evidence>
<organism evidence="2">
    <name type="scientific">Apis mellifera</name>
    <name type="common">Honeybee</name>
    <dbReference type="NCBI Taxonomy" id="7460"/>
    <lineage>
        <taxon>Eukaryota</taxon>
        <taxon>Metazoa</taxon>
        <taxon>Ecdysozoa</taxon>
        <taxon>Arthropoda</taxon>
        <taxon>Hexapoda</taxon>
        <taxon>Insecta</taxon>
        <taxon>Pterygota</taxon>
        <taxon>Neoptera</taxon>
        <taxon>Endopterygota</taxon>
        <taxon>Hymenoptera</taxon>
        <taxon>Apocrita</taxon>
        <taxon>Aculeata</taxon>
        <taxon>Apoidea</taxon>
        <taxon>Anthophila</taxon>
        <taxon>Apidae</taxon>
        <taxon>Apis</taxon>
    </lineage>
</organism>
<dbReference type="RefSeq" id="XP_026302282.1">
    <property type="nucleotide sequence ID" value="XM_026446497.1"/>
</dbReference>
<evidence type="ECO:0000313" key="4">
    <source>
        <dbReference type="RefSeq" id="XP_006568988.1"/>
    </source>
</evidence>
<accession>A0A7M7MWR3</accession>